<dbReference type="EMBL" id="CP138348">
    <property type="protein sequence ID" value="WPF88202.1"/>
    <property type="molecule type" value="Genomic_DNA"/>
</dbReference>
<proteinExistence type="predicted"/>
<dbReference type="AlphaFoldDB" id="A0AAF0ZHM1"/>
<accession>A0AAF0ZHM1</accession>
<evidence type="ECO:0000256" key="2">
    <source>
        <dbReference type="ARBA" id="ARBA00022801"/>
    </source>
</evidence>
<gene>
    <name evidence="4" type="ORF">SAY89_15595</name>
</gene>
<keyword evidence="2 4" id="KW-0378">Hydrolase</keyword>
<dbReference type="EC" id="3.5.4.1" evidence="4"/>
<sequence>MLVSHPRYWLKNAHIPLCLIKDNLHLFSDTTRENLCLCDMEISQGKITQIIPACENTIGIDLKKGIVLPCFVDIHTHLDKGHIWERSPNLQGDFQTALATVREDSQRWNEEDLYRRMSFGLQCSYSQGTIALRTHLDCHDNQADISLKVWQQLRQEWQGKISLQVVPLVSLDYFLTPEGEKLADKIAEMGGILGGVAYMNPEIDTQIEKVFELAKERNLALDFHADESGEVESICLQKIAETALKTNFNQDILCGHCCSLAVQSPEKADEIIKLVKEANIAVVSLPMCNLYLQDREAGKTPFWRGVTRVKELKQAGVRVAFASDNCRDPFFAFGDHDLLEVFRESVRIAHLDTPYEDWIASVLEIPANLMNLPHLGKIALQSPADLIIFPARYFSELLSRTRFSQEFGHEMAQCNRILIRNGKIEKNSLPKYIDF</sequence>
<dbReference type="InterPro" id="IPR052349">
    <property type="entry name" value="Metallo-hydrolase_Enzymes"/>
</dbReference>
<evidence type="ECO:0000256" key="1">
    <source>
        <dbReference type="ARBA" id="ARBA00022723"/>
    </source>
</evidence>
<keyword evidence="1" id="KW-0479">Metal-binding</keyword>
<dbReference type="PANTHER" id="PTHR32027">
    <property type="entry name" value="CYTOSINE DEAMINASE"/>
    <property type="match status" value="1"/>
</dbReference>
<dbReference type="SUPFAM" id="SSF51338">
    <property type="entry name" value="Composite domain of metallo-dependent hydrolases"/>
    <property type="match status" value="1"/>
</dbReference>
<dbReference type="GO" id="GO:0004131">
    <property type="term" value="F:cytosine deaminase activity"/>
    <property type="evidence" value="ECO:0007669"/>
    <property type="project" value="UniProtKB-EC"/>
</dbReference>
<dbReference type="PANTHER" id="PTHR32027:SF0">
    <property type="entry name" value="CYTOSINE DEAMINASE"/>
    <property type="match status" value="1"/>
</dbReference>
<dbReference type="Gene3D" id="3.20.20.140">
    <property type="entry name" value="Metal-dependent hydrolases"/>
    <property type="match status" value="1"/>
</dbReference>
<dbReference type="GO" id="GO:0046872">
    <property type="term" value="F:metal ion binding"/>
    <property type="evidence" value="ECO:0007669"/>
    <property type="project" value="UniProtKB-KW"/>
</dbReference>
<dbReference type="InterPro" id="IPR011059">
    <property type="entry name" value="Metal-dep_hydrolase_composite"/>
</dbReference>
<organism evidence="4">
    <name type="scientific">Cyanobacterium aponinum AL20115</name>
    <dbReference type="NCBI Taxonomy" id="3090662"/>
    <lineage>
        <taxon>Bacteria</taxon>
        <taxon>Bacillati</taxon>
        <taxon>Cyanobacteriota</taxon>
        <taxon>Cyanophyceae</taxon>
        <taxon>Oscillatoriophycideae</taxon>
        <taxon>Chroococcales</taxon>
        <taxon>Geminocystaceae</taxon>
        <taxon>Cyanobacterium</taxon>
    </lineage>
</organism>
<feature type="domain" description="Amidohydrolase 3" evidence="3">
    <location>
        <begin position="162"/>
        <end position="393"/>
    </location>
</feature>
<dbReference type="RefSeq" id="WP_320001372.1">
    <property type="nucleotide sequence ID" value="NZ_CP138348.1"/>
</dbReference>
<dbReference type="Pfam" id="PF07969">
    <property type="entry name" value="Amidohydro_3"/>
    <property type="match status" value="1"/>
</dbReference>
<dbReference type="FunFam" id="3.20.20.140:FF:000019">
    <property type="entry name" value="Cytosine deaminase"/>
    <property type="match status" value="1"/>
</dbReference>
<dbReference type="InterPro" id="IPR032466">
    <property type="entry name" value="Metal_Hydrolase"/>
</dbReference>
<reference evidence="4" key="1">
    <citation type="submission" date="2023-11" db="EMBL/GenBank/DDBJ databases">
        <title>Genome sequence of Cyanobacterium aponinum BCRC AL20115.</title>
        <authorList>
            <person name="Chang H.-Y."/>
            <person name="Lin K.-M."/>
            <person name="Hsueh H.-T."/>
            <person name="Chu H.-A."/>
            <person name="Kuo C.-H."/>
        </authorList>
    </citation>
    <scope>NUCLEOTIDE SEQUENCE</scope>
    <source>
        <strain evidence="4">AL20115</strain>
    </source>
</reference>
<name>A0AAF0ZHM1_9CHRO</name>
<dbReference type="Gene3D" id="2.30.40.10">
    <property type="entry name" value="Urease, subunit C, domain 1"/>
    <property type="match status" value="1"/>
</dbReference>
<dbReference type="InterPro" id="IPR013108">
    <property type="entry name" value="Amidohydro_3"/>
</dbReference>
<dbReference type="SUPFAM" id="SSF51556">
    <property type="entry name" value="Metallo-dependent hydrolases"/>
    <property type="match status" value="1"/>
</dbReference>
<evidence type="ECO:0000313" key="4">
    <source>
        <dbReference type="EMBL" id="WPF88202.1"/>
    </source>
</evidence>
<dbReference type="GO" id="GO:0035888">
    <property type="term" value="F:isoguanine deaminase activity"/>
    <property type="evidence" value="ECO:0007669"/>
    <property type="project" value="TreeGrafter"/>
</dbReference>
<evidence type="ECO:0000259" key="3">
    <source>
        <dbReference type="Pfam" id="PF07969"/>
    </source>
</evidence>
<dbReference type="NCBIfam" id="NF005759">
    <property type="entry name" value="PRK07583.1"/>
    <property type="match status" value="1"/>
</dbReference>
<dbReference type="GO" id="GO:0006209">
    <property type="term" value="P:cytosine catabolic process"/>
    <property type="evidence" value="ECO:0007669"/>
    <property type="project" value="TreeGrafter"/>
</dbReference>
<protein>
    <submittedName>
        <fullName evidence="4">Cytosine deaminase</fullName>
        <ecNumber evidence="4">3.5.4.1</ecNumber>
    </submittedName>
</protein>
<dbReference type="CDD" id="cd01293">
    <property type="entry name" value="Bact_CD"/>
    <property type="match status" value="1"/>
</dbReference>